<evidence type="ECO:0000259" key="7">
    <source>
        <dbReference type="Pfam" id="PF13505"/>
    </source>
</evidence>
<feature type="chain" id="PRO_5001996232" evidence="6">
    <location>
        <begin position="19"/>
        <end position="177"/>
    </location>
</feature>
<dbReference type="PANTHER" id="PTHR35892">
    <property type="entry name" value="OUTER MEMBRANE PROTEIN PAGN-RELATED"/>
    <property type="match status" value="1"/>
</dbReference>
<evidence type="ECO:0000256" key="1">
    <source>
        <dbReference type="ARBA" id="ARBA00004571"/>
    </source>
</evidence>
<evidence type="ECO:0000313" key="8">
    <source>
        <dbReference type="EMBL" id="KGQ13158.1"/>
    </source>
</evidence>
<keyword evidence="2" id="KW-1134">Transmembrane beta strand</keyword>
<dbReference type="PROSITE" id="PS00694">
    <property type="entry name" value="ENT_VIR_OMP_1"/>
    <property type="match status" value="1"/>
</dbReference>
<proteinExistence type="predicted"/>
<evidence type="ECO:0000256" key="6">
    <source>
        <dbReference type="SAM" id="SignalP"/>
    </source>
</evidence>
<dbReference type="InterPro" id="IPR051723">
    <property type="entry name" value="Bact_OM_Invasion-Related"/>
</dbReference>
<dbReference type="PRINTS" id="PR00316">
    <property type="entry name" value="ENTEROVIROMP"/>
</dbReference>
<dbReference type="PANTHER" id="PTHR35892:SF2">
    <property type="entry name" value="OUTER MEMBRANE PROTEIN PAGN"/>
    <property type="match status" value="1"/>
</dbReference>
<dbReference type="SUPFAM" id="SSF56925">
    <property type="entry name" value="OMPA-like"/>
    <property type="match status" value="1"/>
</dbReference>
<sequence length="177" mass="19100">MKKVLALAILAGLSVASANVYADGESTISIGYAQSNVKVDGEKLDDNPKGFNVKYRYEIDSNWGVVGSFAYTHQGYDFYYGGEKIGDGDLDYYSVTAGPSYRFNEYVSAYALIGLGTGKVKVSAFGDSESESKTSAAYGLGLQVNPVSNIAIDASYEYSKLDEVKVGTWMLGVGYRF</sequence>
<organism evidence="8 9">
    <name type="scientific">Beauveria bassiana D1-5</name>
    <dbReference type="NCBI Taxonomy" id="1245745"/>
    <lineage>
        <taxon>Eukaryota</taxon>
        <taxon>Fungi</taxon>
        <taxon>Dikarya</taxon>
        <taxon>Ascomycota</taxon>
        <taxon>Pezizomycotina</taxon>
        <taxon>Sordariomycetes</taxon>
        <taxon>Hypocreomycetidae</taxon>
        <taxon>Hypocreales</taxon>
        <taxon>Cordycipitaceae</taxon>
        <taxon>Beauveria</taxon>
    </lineage>
</organism>
<evidence type="ECO:0000313" key="9">
    <source>
        <dbReference type="Proteomes" id="UP000030106"/>
    </source>
</evidence>
<dbReference type="GO" id="GO:0044384">
    <property type="term" value="C:host outer membrane"/>
    <property type="evidence" value="ECO:0007669"/>
    <property type="project" value="InterPro"/>
</dbReference>
<evidence type="ECO:0000256" key="2">
    <source>
        <dbReference type="ARBA" id="ARBA00022452"/>
    </source>
</evidence>
<keyword evidence="3" id="KW-0812">Transmembrane</keyword>
<dbReference type="HOGENOM" id="CLU_099385_1_0_1"/>
<feature type="domain" description="Outer membrane protein beta-barrel" evidence="7">
    <location>
        <begin position="6"/>
        <end position="177"/>
    </location>
</feature>
<evidence type="ECO:0000256" key="5">
    <source>
        <dbReference type="ARBA" id="ARBA00023136"/>
    </source>
</evidence>
<comment type="subcellular location">
    <subcellularLocation>
        <location evidence="1">Cell outer membrane</location>
        <topology evidence="1">Multi-pass membrane protein</topology>
    </subcellularLocation>
</comment>
<accession>A0A0A2VZW4</accession>
<keyword evidence="4 6" id="KW-0732">Signal</keyword>
<evidence type="ECO:0000256" key="3">
    <source>
        <dbReference type="ARBA" id="ARBA00022692"/>
    </source>
</evidence>
<feature type="signal peptide" evidence="6">
    <location>
        <begin position="1"/>
        <end position="18"/>
    </location>
</feature>
<comment type="caution">
    <text evidence="8">The sequence shown here is derived from an EMBL/GenBank/DDBJ whole genome shotgun (WGS) entry which is preliminary data.</text>
</comment>
<dbReference type="InterPro" id="IPR027385">
    <property type="entry name" value="Beta-barrel_OMP"/>
</dbReference>
<dbReference type="STRING" id="1245745.A0A0A2VZW4"/>
<protein>
    <submittedName>
        <fullName evidence="8">Attachment invasion locus protein</fullName>
    </submittedName>
</protein>
<dbReference type="PROSITE" id="PS00695">
    <property type="entry name" value="ENT_VIR_OMP_2"/>
    <property type="match status" value="1"/>
</dbReference>
<dbReference type="Gene3D" id="2.40.160.20">
    <property type="match status" value="1"/>
</dbReference>
<gene>
    <name evidence="8" type="ORF">BBAD15_g1082</name>
</gene>
<keyword evidence="5" id="KW-0472">Membrane</keyword>
<dbReference type="Proteomes" id="UP000030106">
    <property type="component" value="Unassembled WGS sequence"/>
</dbReference>
<evidence type="ECO:0000256" key="4">
    <source>
        <dbReference type="ARBA" id="ARBA00022729"/>
    </source>
</evidence>
<dbReference type="InterPro" id="IPR000758">
    <property type="entry name" value="Enterovir_OMP"/>
</dbReference>
<dbReference type="AlphaFoldDB" id="A0A0A2VZW4"/>
<name>A0A0A2VZW4_BEABA</name>
<dbReference type="InterPro" id="IPR011250">
    <property type="entry name" value="OMP/PagP_B-barrel"/>
</dbReference>
<dbReference type="Pfam" id="PF13505">
    <property type="entry name" value="OMP_b-brl"/>
    <property type="match status" value="1"/>
</dbReference>
<dbReference type="EMBL" id="ANFO01000054">
    <property type="protein sequence ID" value="KGQ13158.1"/>
    <property type="molecule type" value="Genomic_DNA"/>
</dbReference>
<reference evidence="8 9" key="1">
    <citation type="submission" date="2012-10" db="EMBL/GenBank/DDBJ databases">
        <title>Genome sequencing and analysis of entomopathogenic fungi Beauveria bassiana D1-5.</title>
        <authorList>
            <person name="Li Q."/>
            <person name="Wang L."/>
            <person name="Zhang Z."/>
            <person name="Wang Q."/>
            <person name="Ren J."/>
            <person name="Wang M."/>
            <person name="Xu W."/>
            <person name="Wang J."/>
            <person name="Lu Y."/>
            <person name="Du Q."/>
            <person name="Sun Z."/>
        </authorList>
    </citation>
    <scope>NUCLEOTIDE SEQUENCE [LARGE SCALE GENOMIC DNA]</scope>
    <source>
        <strain evidence="8 9">D1-5</strain>
    </source>
</reference>